<evidence type="ECO:0000313" key="2">
    <source>
        <dbReference type="EMBL" id="HIQ71673.1"/>
    </source>
</evidence>
<feature type="transmembrane region" description="Helical" evidence="1">
    <location>
        <begin position="201"/>
        <end position="220"/>
    </location>
</feature>
<dbReference type="AlphaFoldDB" id="A0A9D1CR09"/>
<feature type="transmembrane region" description="Helical" evidence="1">
    <location>
        <begin position="240"/>
        <end position="260"/>
    </location>
</feature>
<feature type="transmembrane region" description="Helical" evidence="1">
    <location>
        <begin position="166"/>
        <end position="189"/>
    </location>
</feature>
<feature type="transmembrane region" description="Helical" evidence="1">
    <location>
        <begin position="347"/>
        <end position="368"/>
    </location>
</feature>
<feature type="transmembrane region" description="Helical" evidence="1">
    <location>
        <begin position="110"/>
        <end position="130"/>
    </location>
</feature>
<feature type="transmembrane region" description="Helical" evidence="1">
    <location>
        <begin position="142"/>
        <end position="160"/>
    </location>
</feature>
<dbReference type="InterPro" id="IPR052556">
    <property type="entry name" value="PolySynth_Transporter"/>
</dbReference>
<proteinExistence type="predicted"/>
<keyword evidence="1" id="KW-0472">Membrane</keyword>
<evidence type="ECO:0000313" key="3">
    <source>
        <dbReference type="Proteomes" id="UP000886887"/>
    </source>
</evidence>
<reference evidence="2" key="2">
    <citation type="journal article" date="2021" name="PeerJ">
        <title>Extensive microbial diversity within the chicken gut microbiome revealed by metagenomics and culture.</title>
        <authorList>
            <person name="Gilroy R."/>
            <person name="Ravi A."/>
            <person name="Getino M."/>
            <person name="Pursley I."/>
            <person name="Horton D.L."/>
            <person name="Alikhan N.F."/>
            <person name="Baker D."/>
            <person name="Gharbi K."/>
            <person name="Hall N."/>
            <person name="Watson M."/>
            <person name="Adriaenssens E.M."/>
            <person name="Foster-Nyarko E."/>
            <person name="Jarju S."/>
            <person name="Secka A."/>
            <person name="Antonio M."/>
            <person name="Oren A."/>
            <person name="Chaudhuri R.R."/>
            <person name="La Ragione R."/>
            <person name="Hildebrand F."/>
            <person name="Pallen M.J."/>
        </authorList>
    </citation>
    <scope>NUCLEOTIDE SEQUENCE</scope>
    <source>
        <strain evidence="2">ChiSxjej2B14-6234</strain>
    </source>
</reference>
<feature type="transmembrane region" description="Helical" evidence="1">
    <location>
        <begin position="312"/>
        <end position="340"/>
    </location>
</feature>
<gene>
    <name evidence="2" type="ORF">IAB73_05630</name>
</gene>
<dbReference type="EMBL" id="DVFJ01000015">
    <property type="protein sequence ID" value="HIQ71673.1"/>
    <property type="molecule type" value="Genomic_DNA"/>
</dbReference>
<comment type="caution">
    <text evidence="2">The sequence shown here is derived from an EMBL/GenBank/DDBJ whole genome shotgun (WGS) entry which is preliminary data.</text>
</comment>
<dbReference type="Proteomes" id="UP000886887">
    <property type="component" value="Unassembled WGS sequence"/>
</dbReference>
<protein>
    <submittedName>
        <fullName evidence="2">Polysaccharide biosynthesis C-terminal domain-containing protein</fullName>
    </submittedName>
</protein>
<organism evidence="2 3">
    <name type="scientific">Candidatus Onthenecus intestinigallinarum</name>
    <dbReference type="NCBI Taxonomy" id="2840875"/>
    <lineage>
        <taxon>Bacteria</taxon>
        <taxon>Bacillati</taxon>
        <taxon>Bacillota</taxon>
        <taxon>Clostridia</taxon>
        <taxon>Eubacteriales</taxon>
        <taxon>Candidatus Onthenecus</taxon>
    </lineage>
</organism>
<accession>A0A9D1CR09</accession>
<reference evidence="2" key="1">
    <citation type="submission" date="2020-10" db="EMBL/GenBank/DDBJ databases">
        <authorList>
            <person name="Gilroy R."/>
        </authorList>
    </citation>
    <scope>NUCLEOTIDE SEQUENCE</scope>
    <source>
        <strain evidence="2">ChiSxjej2B14-6234</strain>
    </source>
</reference>
<feature type="transmembrane region" description="Helical" evidence="1">
    <location>
        <begin position="47"/>
        <end position="67"/>
    </location>
</feature>
<keyword evidence="1" id="KW-0812">Transmembrane</keyword>
<dbReference type="PANTHER" id="PTHR43424:SF1">
    <property type="entry name" value="LOCUS PUTATIVE PROTEIN 1-RELATED"/>
    <property type="match status" value="1"/>
</dbReference>
<keyword evidence="1" id="KW-1133">Transmembrane helix</keyword>
<dbReference type="PANTHER" id="PTHR43424">
    <property type="entry name" value="LOCUS PUTATIVE PROTEIN 1-RELATED"/>
    <property type="match status" value="1"/>
</dbReference>
<feature type="transmembrane region" description="Helical" evidence="1">
    <location>
        <begin position="285"/>
        <end position="306"/>
    </location>
</feature>
<evidence type="ECO:0000256" key="1">
    <source>
        <dbReference type="SAM" id="Phobius"/>
    </source>
</evidence>
<name>A0A9D1CR09_9FIRM</name>
<feature type="transmembrane region" description="Helical" evidence="1">
    <location>
        <begin position="374"/>
        <end position="394"/>
    </location>
</feature>
<sequence>MPIKQIARRITGNDYVFTVLTKVFALLIGLVASAFSNRYLGPELKGQLAGINATLTIVAITANFGLYQPLPYYKRLGTPDVLDKFLRIFLLQFIAYTVVGVVLARALHSFAITAVCLIAPVQVLANQMSFTITVEDVKFKNVIFFTARITNTLITILAFYTLQPSLLVALALIVVGDVITVVMAFYRIRRLPNPFRADLRFLLKILPFGLVTMLTTLMLTLNYKVDVLMMEGFGVPDAQIGYYTLGVSLAEYGWLISDAFREVLFSRTAKDDAVGEITMSLKINLYLTLVVIAGIVVFGRPAIYVIGGSEFLPAYGVTVILLLGVLSMSYFKIIGTLLLAKGKKGTYLGMLTGSVLVNVAVNAVAIPAMGKEGAAIASVLSYTVAGGLFLLYFLRTYGVPAADVFVLRRADVRRILAKFKR</sequence>
<feature type="transmembrane region" description="Helical" evidence="1">
    <location>
        <begin position="88"/>
        <end position="104"/>
    </location>
</feature>
<feature type="transmembrane region" description="Helical" evidence="1">
    <location>
        <begin position="12"/>
        <end position="35"/>
    </location>
</feature>